<dbReference type="PANTHER" id="PTHR32009:SF39">
    <property type="entry name" value="TIR DOMAIN-CONTAINING PROTEIN"/>
    <property type="match status" value="1"/>
</dbReference>
<sequence length="132" mass="15245">MSYAAQEESSPSFSTSKREYDVFLSFAGKDTRLNFTDHLYEAFVRRGIKSFRDDKGIKRGDVIEEKLLQAIKESLSAIVVLSHNYAYSTWCLDELEEIPDLEKYSADMFFLFSAAVLIHLMLDIKERVSEKL</sequence>
<keyword evidence="7" id="KW-1185">Reference proteome</keyword>
<dbReference type="InterPro" id="IPR035897">
    <property type="entry name" value="Toll_tir_struct_dom_sf"/>
</dbReference>
<dbReference type="SUPFAM" id="SSF52200">
    <property type="entry name" value="Toll/Interleukin receptor TIR domain"/>
    <property type="match status" value="1"/>
</dbReference>
<dbReference type="InterPro" id="IPR000157">
    <property type="entry name" value="TIR_dom"/>
</dbReference>
<accession>A0AAE1MWX5</accession>
<comment type="caution">
    <text evidence="6">The sequence shown here is derived from an EMBL/GenBank/DDBJ whole genome shotgun (WGS) entry which is preliminary data.</text>
</comment>
<evidence type="ECO:0000259" key="5">
    <source>
        <dbReference type="PROSITE" id="PS50104"/>
    </source>
</evidence>
<name>A0AAE1MWX5_9FABA</name>
<keyword evidence="3" id="KW-0520">NAD</keyword>
<gene>
    <name evidence="6" type="ORF">QN277_016589</name>
</gene>
<reference evidence="6" key="1">
    <citation type="submission" date="2023-10" db="EMBL/GenBank/DDBJ databases">
        <title>Chromosome-level genome of the transformable northern wattle, Acacia crassicarpa.</title>
        <authorList>
            <person name="Massaro I."/>
            <person name="Sinha N.R."/>
            <person name="Poethig S."/>
            <person name="Leichty A.R."/>
        </authorList>
    </citation>
    <scope>NUCLEOTIDE SEQUENCE</scope>
    <source>
        <strain evidence="6">Acra3RX</strain>
        <tissue evidence="6">Leaf</tissue>
    </source>
</reference>
<protein>
    <recommendedName>
        <fullName evidence="1">ADP-ribosyl cyclase/cyclic ADP-ribose hydrolase</fullName>
        <ecNumber evidence="1">3.2.2.6</ecNumber>
    </recommendedName>
</protein>
<dbReference type="Pfam" id="PF01582">
    <property type="entry name" value="TIR"/>
    <property type="match status" value="1"/>
</dbReference>
<evidence type="ECO:0000256" key="1">
    <source>
        <dbReference type="ARBA" id="ARBA00011982"/>
    </source>
</evidence>
<proteinExistence type="predicted"/>
<dbReference type="EC" id="3.2.2.6" evidence="1"/>
<evidence type="ECO:0000256" key="4">
    <source>
        <dbReference type="ARBA" id="ARBA00047304"/>
    </source>
</evidence>
<dbReference type="GO" id="GO:0061809">
    <property type="term" value="F:NAD+ nucleosidase activity, cyclic ADP-ribose generating"/>
    <property type="evidence" value="ECO:0007669"/>
    <property type="project" value="UniProtKB-EC"/>
</dbReference>
<evidence type="ECO:0000256" key="3">
    <source>
        <dbReference type="ARBA" id="ARBA00023027"/>
    </source>
</evidence>
<comment type="catalytic activity">
    <reaction evidence="4">
        <text>NAD(+) + H2O = ADP-D-ribose + nicotinamide + H(+)</text>
        <dbReference type="Rhea" id="RHEA:16301"/>
        <dbReference type="ChEBI" id="CHEBI:15377"/>
        <dbReference type="ChEBI" id="CHEBI:15378"/>
        <dbReference type="ChEBI" id="CHEBI:17154"/>
        <dbReference type="ChEBI" id="CHEBI:57540"/>
        <dbReference type="ChEBI" id="CHEBI:57967"/>
        <dbReference type="EC" id="3.2.2.6"/>
    </reaction>
    <physiologicalReaction direction="left-to-right" evidence="4">
        <dbReference type="Rhea" id="RHEA:16302"/>
    </physiologicalReaction>
</comment>
<evidence type="ECO:0000313" key="7">
    <source>
        <dbReference type="Proteomes" id="UP001293593"/>
    </source>
</evidence>
<evidence type="ECO:0000256" key="2">
    <source>
        <dbReference type="ARBA" id="ARBA00022801"/>
    </source>
</evidence>
<evidence type="ECO:0000313" key="6">
    <source>
        <dbReference type="EMBL" id="KAK4278790.1"/>
    </source>
</evidence>
<organism evidence="6 7">
    <name type="scientific">Acacia crassicarpa</name>
    <name type="common">northern wattle</name>
    <dbReference type="NCBI Taxonomy" id="499986"/>
    <lineage>
        <taxon>Eukaryota</taxon>
        <taxon>Viridiplantae</taxon>
        <taxon>Streptophyta</taxon>
        <taxon>Embryophyta</taxon>
        <taxon>Tracheophyta</taxon>
        <taxon>Spermatophyta</taxon>
        <taxon>Magnoliopsida</taxon>
        <taxon>eudicotyledons</taxon>
        <taxon>Gunneridae</taxon>
        <taxon>Pentapetalae</taxon>
        <taxon>rosids</taxon>
        <taxon>fabids</taxon>
        <taxon>Fabales</taxon>
        <taxon>Fabaceae</taxon>
        <taxon>Caesalpinioideae</taxon>
        <taxon>mimosoid clade</taxon>
        <taxon>Acacieae</taxon>
        <taxon>Acacia</taxon>
    </lineage>
</organism>
<dbReference type="PANTHER" id="PTHR32009">
    <property type="entry name" value="TMV RESISTANCE PROTEIN N-LIKE"/>
    <property type="match status" value="1"/>
</dbReference>
<keyword evidence="2" id="KW-0378">Hydrolase</keyword>
<dbReference type="EMBL" id="JAWXYG010000003">
    <property type="protein sequence ID" value="KAK4278790.1"/>
    <property type="molecule type" value="Genomic_DNA"/>
</dbReference>
<dbReference type="PROSITE" id="PS50104">
    <property type="entry name" value="TIR"/>
    <property type="match status" value="1"/>
</dbReference>
<dbReference type="Gene3D" id="3.40.50.10140">
    <property type="entry name" value="Toll/interleukin-1 receptor homology (TIR) domain"/>
    <property type="match status" value="1"/>
</dbReference>
<dbReference type="GO" id="GO:0007165">
    <property type="term" value="P:signal transduction"/>
    <property type="evidence" value="ECO:0007669"/>
    <property type="project" value="InterPro"/>
</dbReference>
<dbReference type="Proteomes" id="UP001293593">
    <property type="component" value="Unassembled WGS sequence"/>
</dbReference>
<dbReference type="SMART" id="SM00255">
    <property type="entry name" value="TIR"/>
    <property type="match status" value="1"/>
</dbReference>
<feature type="domain" description="TIR" evidence="5">
    <location>
        <begin position="18"/>
        <end position="132"/>
    </location>
</feature>
<dbReference type="AlphaFoldDB" id="A0AAE1MWX5"/>